<reference evidence="3" key="1">
    <citation type="submission" date="2023-05" db="EMBL/GenBank/DDBJ databases">
        <authorList>
            <person name="Huff M."/>
        </authorList>
    </citation>
    <scope>NUCLEOTIDE SEQUENCE</scope>
</reference>
<accession>A0AAD1YZW1</accession>
<dbReference type="EMBL" id="OU503039">
    <property type="protein sequence ID" value="CAI9760532.1"/>
    <property type="molecule type" value="Genomic_DNA"/>
</dbReference>
<evidence type="ECO:0000313" key="4">
    <source>
        <dbReference type="Proteomes" id="UP000834106"/>
    </source>
</evidence>
<feature type="domain" description="MORF/ORRM1/DAG-like MORF" evidence="2">
    <location>
        <begin position="53"/>
        <end position="145"/>
    </location>
</feature>
<evidence type="ECO:0000313" key="3">
    <source>
        <dbReference type="EMBL" id="CAI9760532.1"/>
    </source>
</evidence>
<dbReference type="PANTHER" id="PTHR31346:SF12">
    <property type="entry name" value="MULTIPLE ORGANELLAR RNA EDITING FACTOR 7, MITOCHONDRIAL"/>
    <property type="match status" value="1"/>
</dbReference>
<gene>
    <name evidence="3" type="ORF">FPE_LOCUS7962</name>
</gene>
<organism evidence="3 4">
    <name type="scientific">Fraxinus pennsylvanica</name>
    <dbReference type="NCBI Taxonomy" id="56036"/>
    <lineage>
        <taxon>Eukaryota</taxon>
        <taxon>Viridiplantae</taxon>
        <taxon>Streptophyta</taxon>
        <taxon>Embryophyta</taxon>
        <taxon>Tracheophyta</taxon>
        <taxon>Spermatophyta</taxon>
        <taxon>Magnoliopsida</taxon>
        <taxon>eudicotyledons</taxon>
        <taxon>Gunneridae</taxon>
        <taxon>Pentapetalae</taxon>
        <taxon>asterids</taxon>
        <taxon>lamiids</taxon>
        <taxon>Lamiales</taxon>
        <taxon>Oleaceae</taxon>
        <taxon>Oleeae</taxon>
        <taxon>Fraxinus</taxon>
    </lineage>
</organism>
<dbReference type="Proteomes" id="UP000834106">
    <property type="component" value="Chromosome 4"/>
</dbReference>
<keyword evidence="1" id="KW-0809">Transit peptide</keyword>
<dbReference type="Gene3D" id="3.30.70.80">
    <property type="entry name" value="Peptidase S8 propeptide/proteinase inhibitor I9"/>
    <property type="match status" value="1"/>
</dbReference>
<evidence type="ECO:0000256" key="1">
    <source>
        <dbReference type="ARBA" id="ARBA00022946"/>
    </source>
</evidence>
<dbReference type="GO" id="GO:0080156">
    <property type="term" value="P:mitochondrial mRNA modification"/>
    <property type="evidence" value="ECO:0007669"/>
    <property type="project" value="TreeGrafter"/>
</dbReference>
<name>A0AAD1YZW1_9LAMI</name>
<dbReference type="InterPro" id="IPR039206">
    <property type="entry name" value="MORF/ORRM1/DAG-like"/>
</dbReference>
<dbReference type="InterPro" id="IPR054059">
    <property type="entry name" value="MORF/ORRM1/DAG-like_MORF"/>
</dbReference>
<keyword evidence="4" id="KW-1185">Reference proteome</keyword>
<evidence type="ECO:0000259" key="2">
    <source>
        <dbReference type="Pfam" id="PF21864"/>
    </source>
</evidence>
<dbReference type="InterPro" id="IPR037045">
    <property type="entry name" value="S8pro/Inhibitor_I9_sf"/>
</dbReference>
<dbReference type="GO" id="GO:0016554">
    <property type="term" value="P:cytidine to uridine editing"/>
    <property type="evidence" value="ECO:0007669"/>
    <property type="project" value="InterPro"/>
</dbReference>
<dbReference type="AlphaFoldDB" id="A0AAD1YZW1"/>
<protein>
    <recommendedName>
        <fullName evidence="2">MORF/ORRM1/DAG-like MORF domain-containing protein</fullName>
    </recommendedName>
</protein>
<proteinExistence type="predicted"/>
<dbReference type="Pfam" id="PF21864">
    <property type="entry name" value="MORF_dom"/>
    <property type="match status" value="1"/>
</dbReference>
<dbReference type="GO" id="GO:0005739">
    <property type="term" value="C:mitochondrion"/>
    <property type="evidence" value="ECO:0007669"/>
    <property type="project" value="TreeGrafter"/>
</dbReference>
<sequence length="195" mass="22408">MLRIIQRTSLNLTAVPPSLCHYNRCFFSADLPLCTQTSSDLPRVESLVNSCDYQHWLVVMHPPPHSYPQRDQIIHHYITTLSLALGSEEAAKKSMYSVSTKYYYAFSCKVPENLTHKIKSLPGVKWILPDSYLYPDEDGYGGEPFVDGEVVSYDEKYHFCTRLWGASAESYIKWWSLDGVTSGFSCMFSFWAIKY</sequence>
<dbReference type="PANTHER" id="PTHR31346">
    <property type="entry name" value="MULTIPLE ORGANELLAR RNA EDITING FACTOR 2, CHLOROPLASTIC-RELATED-RELATED"/>
    <property type="match status" value="1"/>
</dbReference>